<name>A0A381SF83_9ZZZZ</name>
<dbReference type="PIRSF" id="PIRSF004848">
    <property type="entry name" value="YBL036c_PLPDEIII"/>
    <property type="match status" value="1"/>
</dbReference>
<sequence length="183" mass="20329">MGIKSIGENRVQEAGEKFQRISKEVEKRLVGNLQSNKIKKAVALFDTIDSVGSYGLAQKISKHCQKIGKTQRILIQINTSEEKTKNGFLLSEKEGVLKCFSLPNLQVEGLMTIGPLTDNQNKRKKAFQSLKDFFSITNEALSPEKQAKELSMGMSDDFLLAIKEGSTMIRIGTNIFGSRKTNA</sequence>
<organism evidence="3">
    <name type="scientific">marine metagenome</name>
    <dbReference type="NCBI Taxonomy" id="408172"/>
    <lineage>
        <taxon>unclassified sequences</taxon>
        <taxon>metagenomes</taxon>
        <taxon>ecological metagenomes</taxon>
    </lineage>
</organism>
<evidence type="ECO:0000256" key="1">
    <source>
        <dbReference type="ARBA" id="ARBA00022898"/>
    </source>
</evidence>
<gene>
    <name evidence="3" type="ORF">METZ01_LOCUS55594</name>
</gene>
<dbReference type="GO" id="GO:0030170">
    <property type="term" value="F:pyridoxal phosphate binding"/>
    <property type="evidence" value="ECO:0007669"/>
    <property type="project" value="InterPro"/>
</dbReference>
<dbReference type="Gene3D" id="3.20.20.10">
    <property type="entry name" value="Alanine racemase"/>
    <property type="match status" value="1"/>
</dbReference>
<dbReference type="SUPFAM" id="SSF51419">
    <property type="entry name" value="PLP-binding barrel"/>
    <property type="match status" value="1"/>
</dbReference>
<dbReference type="NCBIfam" id="TIGR00044">
    <property type="entry name" value="YggS family pyridoxal phosphate-dependent enzyme"/>
    <property type="match status" value="1"/>
</dbReference>
<evidence type="ECO:0000259" key="2">
    <source>
        <dbReference type="Pfam" id="PF01168"/>
    </source>
</evidence>
<protein>
    <recommendedName>
        <fullName evidence="2">Alanine racemase N-terminal domain-containing protein</fullName>
    </recommendedName>
</protein>
<proteinExistence type="predicted"/>
<reference evidence="3" key="1">
    <citation type="submission" date="2018-05" db="EMBL/GenBank/DDBJ databases">
        <authorList>
            <person name="Lanie J.A."/>
            <person name="Ng W.-L."/>
            <person name="Kazmierczak K.M."/>
            <person name="Andrzejewski T.M."/>
            <person name="Davidsen T.M."/>
            <person name="Wayne K.J."/>
            <person name="Tettelin H."/>
            <person name="Glass J.I."/>
            <person name="Rusch D."/>
            <person name="Podicherti R."/>
            <person name="Tsui H.-C.T."/>
            <person name="Winkler M.E."/>
        </authorList>
    </citation>
    <scope>NUCLEOTIDE SEQUENCE</scope>
</reference>
<dbReference type="EMBL" id="UINC01003035">
    <property type="protein sequence ID" value="SVA02740.1"/>
    <property type="molecule type" value="Genomic_DNA"/>
</dbReference>
<dbReference type="InterPro" id="IPR029066">
    <property type="entry name" value="PLP-binding_barrel"/>
</dbReference>
<accession>A0A381SF83</accession>
<dbReference type="PANTHER" id="PTHR10146">
    <property type="entry name" value="PROLINE SYNTHETASE CO-TRANSCRIBED BACTERIAL HOMOLOG PROTEIN"/>
    <property type="match status" value="1"/>
</dbReference>
<feature type="domain" description="Alanine racemase N-terminal" evidence="2">
    <location>
        <begin position="2"/>
        <end position="179"/>
    </location>
</feature>
<keyword evidence="1" id="KW-0663">Pyridoxal phosphate</keyword>
<dbReference type="Pfam" id="PF01168">
    <property type="entry name" value="Ala_racemase_N"/>
    <property type="match status" value="1"/>
</dbReference>
<dbReference type="AlphaFoldDB" id="A0A381SF83"/>
<dbReference type="InterPro" id="IPR011078">
    <property type="entry name" value="PyrdxlP_homeostasis"/>
</dbReference>
<dbReference type="PANTHER" id="PTHR10146:SF14">
    <property type="entry name" value="PYRIDOXAL PHOSPHATE HOMEOSTASIS PROTEIN"/>
    <property type="match status" value="1"/>
</dbReference>
<dbReference type="CDD" id="cd00635">
    <property type="entry name" value="PLPDE_III_YBL036c_like"/>
    <property type="match status" value="1"/>
</dbReference>
<dbReference type="InterPro" id="IPR001608">
    <property type="entry name" value="Ala_racemase_N"/>
</dbReference>
<evidence type="ECO:0000313" key="3">
    <source>
        <dbReference type="EMBL" id="SVA02740.1"/>
    </source>
</evidence>